<dbReference type="RefSeq" id="WP_224863936.1">
    <property type="nucleotide sequence ID" value="NZ_JAYJJT010000017.1"/>
</dbReference>
<proteinExistence type="predicted"/>
<reference evidence="3 4" key="1">
    <citation type="submission" date="2023-12" db="EMBL/GenBank/DDBJ databases">
        <title>Description of new species of Mycobacterium terrae complex isolated from sewage at the Sao Paulo Zoological Park Foundation in Brazil.</title>
        <authorList>
            <person name="Romagnoli C.L."/>
            <person name="Conceicao E.C."/>
            <person name="Machado E."/>
            <person name="Barreto L.B.P.F."/>
            <person name="Sharma A."/>
            <person name="Silva N.M."/>
            <person name="Marques L.E."/>
            <person name="Juliana M.A."/>
            <person name="Lourenco M.C.S."/>
            <person name="Digiampietri L.A."/>
            <person name="Suffys P.N."/>
            <person name="Viana-Niero C."/>
        </authorList>
    </citation>
    <scope>NUCLEOTIDE SEQUENCE [LARGE SCALE GENOMIC DNA]</scope>
    <source>
        <strain evidence="3 4">MYC123</strain>
    </source>
</reference>
<evidence type="ECO:0000313" key="3">
    <source>
        <dbReference type="EMBL" id="MEB3051055.1"/>
    </source>
</evidence>
<keyword evidence="2" id="KW-0812">Transmembrane</keyword>
<comment type="caution">
    <text evidence="3">The sequence shown here is derived from an EMBL/GenBank/DDBJ whole genome shotgun (WGS) entry which is preliminary data.</text>
</comment>
<accession>A0ABU5YMS0</accession>
<dbReference type="Proteomes" id="UP001299046">
    <property type="component" value="Unassembled WGS sequence"/>
</dbReference>
<evidence type="ECO:0000256" key="2">
    <source>
        <dbReference type="SAM" id="Phobius"/>
    </source>
</evidence>
<protein>
    <submittedName>
        <fullName evidence="3">Uncharacterized protein</fullName>
    </submittedName>
</protein>
<keyword evidence="2" id="KW-1133">Transmembrane helix</keyword>
<gene>
    <name evidence="3" type="ORF">KV112_15120</name>
</gene>
<evidence type="ECO:0000313" key="4">
    <source>
        <dbReference type="Proteomes" id="UP001299046"/>
    </source>
</evidence>
<dbReference type="EMBL" id="JAYJJT010000017">
    <property type="protein sequence ID" value="MEB3051055.1"/>
    <property type="molecule type" value="Genomic_DNA"/>
</dbReference>
<feature type="transmembrane region" description="Helical" evidence="2">
    <location>
        <begin position="7"/>
        <end position="30"/>
    </location>
</feature>
<evidence type="ECO:0000256" key="1">
    <source>
        <dbReference type="SAM" id="MobiDB-lite"/>
    </source>
</evidence>
<keyword evidence="2" id="KW-0472">Membrane</keyword>
<keyword evidence="4" id="KW-1185">Reference proteome</keyword>
<feature type="region of interest" description="Disordered" evidence="1">
    <location>
        <begin position="116"/>
        <end position="135"/>
    </location>
</feature>
<sequence>MTNATCVRWWVAGTTALVVVSAAIFCWVLAGRHHDPSADDCTVVAQVAQLWQADSARSMDALAHDSGEPHTDADSVKSLSQKASAAAQSVVDPVIRRNLDDWAQGFGLLAQIIHDGGQSSSPAGPPGESDRIQEAGDLIYLTADKLRASCPDAFPPRR</sequence>
<name>A0ABU5YMS0_9MYCO</name>
<organism evidence="3 4">
    <name type="scientific">[Mycobacterium] zoologicum</name>
    <dbReference type="NCBI Taxonomy" id="2872311"/>
    <lineage>
        <taxon>Bacteria</taxon>
        <taxon>Bacillati</taxon>
        <taxon>Actinomycetota</taxon>
        <taxon>Actinomycetes</taxon>
        <taxon>Mycobacteriales</taxon>
        <taxon>Mycobacteriaceae</taxon>
        <taxon>Mycolicibacter</taxon>
    </lineage>
</organism>